<gene>
    <name evidence="2" type="ordered locus">Jden_2115</name>
</gene>
<name>C7R128_JONDD</name>
<dbReference type="eggNOG" id="COG2267">
    <property type="taxonomic scope" value="Bacteria"/>
</dbReference>
<dbReference type="InterPro" id="IPR051044">
    <property type="entry name" value="MAG_DAG_Lipase"/>
</dbReference>
<dbReference type="PANTHER" id="PTHR11614">
    <property type="entry name" value="PHOSPHOLIPASE-RELATED"/>
    <property type="match status" value="1"/>
</dbReference>
<proteinExistence type="predicted"/>
<dbReference type="InterPro" id="IPR022742">
    <property type="entry name" value="Hydrolase_4"/>
</dbReference>
<evidence type="ECO:0000313" key="3">
    <source>
        <dbReference type="Proteomes" id="UP000000628"/>
    </source>
</evidence>
<dbReference type="ESTHER" id="jondd-c7r128">
    <property type="family name" value="Monoglyceridelipase_lysophospholip"/>
</dbReference>
<feature type="domain" description="Serine aminopeptidase S33" evidence="1">
    <location>
        <begin position="63"/>
        <end position="272"/>
    </location>
</feature>
<sequence>MGSTLARLFSMWRVRVGPTDGWAPDVLGQGFSQLTMTLPSDDEGDVVATLVAYRPDGWERRARAVVYLHGWSDYFFHTETAQFWHDQGAAFYAVDLRKYGRSLREWQTPGYTDSLAAYAADIQAALDVVHAEHGAHTSVMIMAHSTGGLVASLWAHYNPGKISGLILNSPWLELQGSSVVRTLSTPALQQLARFQPKAPLPNLDPGFYARVINKELGGEWEPDASWRPVPSFPVRAGWLSAVIAGHARVARRLDVTVPVLMLISTRSTILPRWSEEMRSSDSVLDVDVLARRAPYLGNNVTINRIEGGIHDLALSRRDVRTHYYDCIRQWTIGYGWFGAL</sequence>
<dbReference type="HOGENOM" id="CLU_051796_0_0_11"/>
<dbReference type="Proteomes" id="UP000000628">
    <property type="component" value="Chromosome"/>
</dbReference>
<dbReference type="RefSeq" id="WP_015772380.1">
    <property type="nucleotide sequence ID" value="NC_013174.1"/>
</dbReference>
<dbReference type="STRING" id="471856.Jden_2115"/>
<dbReference type="Pfam" id="PF12146">
    <property type="entry name" value="Hydrolase_4"/>
    <property type="match status" value="1"/>
</dbReference>
<dbReference type="KEGG" id="jde:Jden_2115"/>
<reference evidence="2 3" key="1">
    <citation type="journal article" date="2009" name="Stand. Genomic Sci.">
        <title>Complete genome sequence of Jonesia denitrificans type strain (Prevot 55134).</title>
        <authorList>
            <person name="Pukall R."/>
            <person name="Gehrich-Schroter G."/>
            <person name="Lapidus A."/>
            <person name="Nolan M."/>
            <person name="Glavina Del Rio T."/>
            <person name="Lucas S."/>
            <person name="Chen F."/>
            <person name="Tice H."/>
            <person name="Pitluck S."/>
            <person name="Cheng J.F."/>
            <person name="Copeland A."/>
            <person name="Saunders E."/>
            <person name="Brettin T."/>
            <person name="Detter J.C."/>
            <person name="Bruce D."/>
            <person name="Goodwin L."/>
            <person name="Pati A."/>
            <person name="Ivanova N."/>
            <person name="Mavromatis K."/>
            <person name="Ovchinnikova G."/>
            <person name="Chen A."/>
            <person name="Palaniappan K."/>
            <person name="Land M."/>
            <person name="Hauser L."/>
            <person name="Chang Y.J."/>
            <person name="Jeffries C.D."/>
            <person name="Chain P."/>
            <person name="Goker M."/>
            <person name="Bristow J."/>
            <person name="Eisen J.A."/>
            <person name="Markowitz V."/>
            <person name="Hugenholtz P."/>
            <person name="Kyrpides N.C."/>
            <person name="Klenk H.P."/>
            <person name="Han C."/>
        </authorList>
    </citation>
    <scope>NUCLEOTIDE SEQUENCE [LARGE SCALE GENOMIC DNA]</scope>
    <source>
        <strain evidence="3">ATCC 14870 / DSM 20603 / BCRC 15368 / CIP 55.134 / JCM 11481 / NBRC 15587 / NCTC 10816 / Prevot 55134</strain>
    </source>
</reference>
<dbReference type="EMBL" id="CP001706">
    <property type="protein sequence ID" value="ACV09752.1"/>
    <property type="molecule type" value="Genomic_DNA"/>
</dbReference>
<evidence type="ECO:0000259" key="1">
    <source>
        <dbReference type="Pfam" id="PF12146"/>
    </source>
</evidence>
<dbReference type="AlphaFoldDB" id="C7R128"/>
<evidence type="ECO:0000313" key="2">
    <source>
        <dbReference type="EMBL" id="ACV09752.1"/>
    </source>
</evidence>
<organism evidence="2 3">
    <name type="scientific">Jonesia denitrificans (strain ATCC 14870 / DSM 20603 / BCRC 15368 / CIP 55.134 / JCM 11481 / NBRC 15587 / NCTC 10816 / Prevot 55134)</name>
    <name type="common">Listeria denitrificans</name>
    <dbReference type="NCBI Taxonomy" id="471856"/>
    <lineage>
        <taxon>Bacteria</taxon>
        <taxon>Bacillati</taxon>
        <taxon>Actinomycetota</taxon>
        <taxon>Actinomycetes</taxon>
        <taxon>Micrococcales</taxon>
        <taxon>Jonesiaceae</taxon>
        <taxon>Jonesia</taxon>
    </lineage>
</organism>
<protein>
    <recommendedName>
        <fullName evidence="1">Serine aminopeptidase S33 domain-containing protein</fullName>
    </recommendedName>
</protein>
<dbReference type="Gene3D" id="3.40.50.1820">
    <property type="entry name" value="alpha/beta hydrolase"/>
    <property type="match status" value="1"/>
</dbReference>
<keyword evidence="3" id="KW-1185">Reference proteome</keyword>
<accession>C7R128</accession>
<dbReference type="InterPro" id="IPR029058">
    <property type="entry name" value="AB_hydrolase_fold"/>
</dbReference>
<dbReference type="SUPFAM" id="SSF53474">
    <property type="entry name" value="alpha/beta-Hydrolases"/>
    <property type="match status" value="1"/>
</dbReference>